<dbReference type="EMBL" id="JARKIF010000017">
    <property type="protein sequence ID" value="KAJ7620267.1"/>
    <property type="molecule type" value="Genomic_DNA"/>
</dbReference>
<proteinExistence type="predicted"/>
<dbReference type="InterPro" id="IPR036537">
    <property type="entry name" value="Adaptor_Cbl_N_dom_sf"/>
</dbReference>
<dbReference type="InterPro" id="IPR059179">
    <property type="entry name" value="MLKL-like_MCAfunc"/>
</dbReference>
<comment type="caution">
    <text evidence="2">The sequence shown here is derived from an EMBL/GenBank/DDBJ whole genome shotgun (WGS) entry which is preliminary data.</text>
</comment>
<dbReference type="AlphaFoldDB" id="A0AAD7FF52"/>
<dbReference type="InterPro" id="IPR027417">
    <property type="entry name" value="P-loop_NTPase"/>
</dbReference>
<gene>
    <name evidence="2" type="ORF">FB45DRAFT_1032953</name>
</gene>
<dbReference type="Gene3D" id="1.25.40.10">
    <property type="entry name" value="Tetratricopeptide repeat domain"/>
    <property type="match status" value="1"/>
</dbReference>
<dbReference type="Gene3D" id="1.20.930.20">
    <property type="entry name" value="Adaptor protein Cbl, N-terminal domain"/>
    <property type="match status" value="1"/>
</dbReference>
<dbReference type="GO" id="GO:0007166">
    <property type="term" value="P:cell surface receptor signaling pathway"/>
    <property type="evidence" value="ECO:0007669"/>
    <property type="project" value="InterPro"/>
</dbReference>
<dbReference type="CDD" id="cd21037">
    <property type="entry name" value="MLKL_NTD"/>
    <property type="match status" value="1"/>
</dbReference>
<dbReference type="InterPro" id="IPR049052">
    <property type="entry name" value="nSTAND1"/>
</dbReference>
<keyword evidence="3" id="KW-1185">Reference proteome</keyword>
<protein>
    <recommendedName>
        <fullName evidence="1">Novel STAND NTPase 1 domain-containing protein</fullName>
    </recommendedName>
</protein>
<dbReference type="SUPFAM" id="SSF52540">
    <property type="entry name" value="P-loop containing nucleoside triphosphate hydrolases"/>
    <property type="match status" value="1"/>
</dbReference>
<name>A0AAD7FF52_9AGAR</name>
<evidence type="ECO:0000313" key="3">
    <source>
        <dbReference type="Proteomes" id="UP001221142"/>
    </source>
</evidence>
<dbReference type="Proteomes" id="UP001221142">
    <property type="component" value="Unassembled WGS sequence"/>
</dbReference>
<evidence type="ECO:0000313" key="2">
    <source>
        <dbReference type="EMBL" id="KAJ7620267.1"/>
    </source>
</evidence>
<dbReference type="Pfam" id="PF20703">
    <property type="entry name" value="nSTAND1"/>
    <property type="match status" value="1"/>
</dbReference>
<accession>A0AAD7FF52</accession>
<dbReference type="PANTHER" id="PTHR47691">
    <property type="entry name" value="REGULATOR-RELATED"/>
    <property type="match status" value="1"/>
</dbReference>
<organism evidence="2 3">
    <name type="scientific">Roridomyces roridus</name>
    <dbReference type="NCBI Taxonomy" id="1738132"/>
    <lineage>
        <taxon>Eukaryota</taxon>
        <taxon>Fungi</taxon>
        <taxon>Dikarya</taxon>
        <taxon>Basidiomycota</taxon>
        <taxon>Agaricomycotina</taxon>
        <taxon>Agaricomycetes</taxon>
        <taxon>Agaricomycetidae</taxon>
        <taxon>Agaricales</taxon>
        <taxon>Marasmiineae</taxon>
        <taxon>Mycenaceae</taxon>
        <taxon>Roridomyces</taxon>
    </lineage>
</organism>
<dbReference type="InterPro" id="IPR011990">
    <property type="entry name" value="TPR-like_helical_dom_sf"/>
</dbReference>
<sequence>MSPAPGKEKTRVDDLADCLSTAASLLQNLYDAFGTPFLVAIANTVPSLISGIQGAKRNKEQCNELAECCYGIILAIVKVHIDSETPRSLSPVVLHHIAAFTTTIHKIHNYVNAQLHSSRIKSLFRQSEMVTLLGQCRVAVKDAQVAFKVASGASFTQNLGVLEQQMQSLHEQILQLIASLPDETISERSSVMYASETNYRDSSNSFSLLPSYPKIFHGRDWEVVQIVSGLSQDSGRVVILGAGGMGKTSLARAAVHHPVLAAKYSFCAFVPCDSVTGTINLAALIGSYIGLTPKRDLTQPVVQFFASRQAASLLVLDNFETPWEPKDSRSSVEDFLSLLSAIPNLGLLVTMRGAERPSRVQWTRPFMQPLAPLSNAAARQTFIDIADDVHVIEDMDKILGFTDNMPLAVDLAAHLVANEGCERVLARWETEKTAMLSEGLDRRSNLDVSIGISLSSARIQALPGARDLLSLLSILPDGLSPVELVQLSLTIPHLLECKSALLAASLAYMDDRNWLKELVLIREHVQRYYSVSPSIVRPLRTHFSLLLEVYRSLGYQNGSAVKQITANLANIRSVLLQGLQIDHPDVVDSIQCTVSLSNFGMHSARGRESLMDRVAPLLDRLGNHALSAEYISEEFASTLSQPVSDPAPLIAAAQIHFSHINNPVLESLFYTRLGYYCLCSTGEKQKGLQYLKRAEALSRLNGDPKQRALVLSNLADINCKLGDPAGGLIKAREARRLAQLAGSPYVEARTLRTQGRCTSSLADYKTSLDLVRQARELLGLCGMTDGLLENLIASLETEVHFFKSEYLEGQQANQRILDRTSPTRDLFPYAFASCRVLRNNLETGVLDGMAGALADTIAMFESIAHLPGLTLCKVLSGEYSLIQGDWSAAKMKLVEALHTAWGTSEEDSAPCLESLSDVRRWGPEDRGWSRRYAVVYLAHGMRSQRRSDLHKALRRLGDIFLLDEDEQTAMSLFCVALEGFTQMDVHRSRAECLLRIGDLVHRSEKLLPLDEMRRCVQAEDVTAKSLWGEARALFQRSLQEKSVVEIDARLSRTSNYNRAQA</sequence>
<dbReference type="SUPFAM" id="SSF48452">
    <property type="entry name" value="TPR-like"/>
    <property type="match status" value="1"/>
</dbReference>
<dbReference type="Gene3D" id="3.40.50.300">
    <property type="entry name" value="P-loop containing nucleotide triphosphate hydrolases"/>
    <property type="match status" value="1"/>
</dbReference>
<reference evidence="2" key="1">
    <citation type="submission" date="2023-03" db="EMBL/GenBank/DDBJ databases">
        <title>Massive genome expansion in bonnet fungi (Mycena s.s.) driven by repeated elements and novel gene families across ecological guilds.</title>
        <authorList>
            <consortium name="Lawrence Berkeley National Laboratory"/>
            <person name="Harder C.B."/>
            <person name="Miyauchi S."/>
            <person name="Viragh M."/>
            <person name="Kuo A."/>
            <person name="Thoen E."/>
            <person name="Andreopoulos B."/>
            <person name="Lu D."/>
            <person name="Skrede I."/>
            <person name="Drula E."/>
            <person name="Henrissat B."/>
            <person name="Morin E."/>
            <person name="Kohler A."/>
            <person name="Barry K."/>
            <person name="LaButti K."/>
            <person name="Morin E."/>
            <person name="Salamov A."/>
            <person name="Lipzen A."/>
            <person name="Mereny Z."/>
            <person name="Hegedus B."/>
            <person name="Baldrian P."/>
            <person name="Stursova M."/>
            <person name="Weitz H."/>
            <person name="Taylor A."/>
            <person name="Grigoriev I.V."/>
            <person name="Nagy L.G."/>
            <person name="Martin F."/>
            <person name="Kauserud H."/>
        </authorList>
    </citation>
    <scope>NUCLEOTIDE SEQUENCE</scope>
    <source>
        <strain evidence="2">9284</strain>
    </source>
</reference>
<feature type="domain" description="Novel STAND NTPase 1" evidence="1">
    <location>
        <begin position="214"/>
        <end position="352"/>
    </location>
</feature>
<evidence type="ECO:0000259" key="1">
    <source>
        <dbReference type="Pfam" id="PF20703"/>
    </source>
</evidence>
<dbReference type="PANTHER" id="PTHR47691:SF3">
    <property type="entry name" value="HTH-TYPE TRANSCRIPTIONAL REGULATOR RV0890C-RELATED"/>
    <property type="match status" value="1"/>
</dbReference>